<dbReference type="KEGG" id="ggr:HKW67_01710"/>
<evidence type="ECO:0000313" key="1">
    <source>
        <dbReference type="EMBL" id="QJR34327.1"/>
    </source>
</evidence>
<accession>A0A6M4ILB8</accession>
<dbReference type="Proteomes" id="UP000500938">
    <property type="component" value="Chromosome"/>
</dbReference>
<name>A0A6M4ILB8_9BACT</name>
<gene>
    <name evidence="1" type="ORF">HKW67_01710</name>
</gene>
<reference evidence="1 2" key="1">
    <citation type="submission" date="2020-05" db="EMBL/GenBank/DDBJ databases">
        <title>Complete genome sequence of Gemmatimonas greenlandica TET16.</title>
        <authorList>
            <person name="Zeng Y."/>
        </authorList>
    </citation>
    <scope>NUCLEOTIDE SEQUENCE [LARGE SCALE GENOMIC DNA]</scope>
    <source>
        <strain evidence="1 2">TET16</strain>
    </source>
</reference>
<dbReference type="EMBL" id="CP053085">
    <property type="protein sequence ID" value="QJR34327.1"/>
    <property type="molecule type" value="Genomic_DNA"/>
</dbReference>
<protein>
    <submittedName>
        <fullName evidence="1">Uncharacterized protein</fullName>
    </submittedName>
</protein>
<dbReference type="RefSeq" id="WP_171223753.1">
    <property type="nucleotide sequence ID" value="NZ_CP053085.1"/>
</dbReference>
<sequence length="92" mass="9505">MTPPRIVVYATSRPFRVQCDALLRAAGAAARLASRQAELAKAVGEGTIAAVIAEDERHAEMARAVTRAVVIPRAPGESIEAIVARALGAAGT</sequence>
<evidence type="ECO:0000313" key="2">
    <source>
        <dbReference type="Proteomes" id="UP000500938"/>
    </source>
</evidence>
<proteinExistence type="predicted"/>
<organism evidence="1 2">
    <name type="scientific">Gemmatimonas groenlandica</name>
    <dbReference type="NCBI Taxonomy" id="2732249"/>
    <lineage>
        <taxon>Bacteria</taxon>
        <taxon>Pseudomonadati</taxon>
        <taxon>Gemmatimonadota</taxon>
        <taxon>Gemmatimonadia</taxon>
        <taxon>Gemmatimonadales</taxon>
        <taxon>Gemmatimonadaceae</taxon>
        <taxon>Gemmatimonas</taxon>
    </lineage>
</organism>
<keyword evidence="2" id="KW-1185">Reference proteome</keyword>
<dbReference type="AlphaFoldDB" id="A0A6M4ILB8"/>